<accession>A0A4V1J341</accession>
<protein>
    <recommendedName>
        <fullName evidence="11">t-SNARE coiled-coil homology domain-containing protein</fullName>
    </recommendedName>
</protein>
<gene>
    <name evidence="12" type="ORF">METBISCDRAFT_30719</name>
</gene>
<evidence type="ECO:0000259" key="11">
    <source>
        <dbReference type="PROSITE" id="PS50192"/>
    </source>
</evidence>
<keyword evidence="5 10" id="KW-1133">Transmembrane helix</keyword>
<dbReference type="SUPFAM" id="SSF58038">
    <property type="entry name" value="SNARE fusion complex"/>
    <property type="match status" value="1"/>
</dbReference>
<evidence type="ECO:0000256" key="8">
    <source>
        <dbReference type="ARBA" id="ARBA00046280"/>
    </source>
</evidence>
<sequence>MESRYSTGGSAYQRDNRTQLFPSSHSRVINPQPPSRMDSPYGNLSQPNLKHNEAYLLSLESQKDEDFNGMSSKVAALKNLGLQMGDEINKSIKLNEDITDKFERGKISLKHTYNRMIDMSRAAGLTWKMWLIFFLMFFTLCFYLWLF</sequence>
<evidence type="ECO:0000256" key="3">
    <source>
        <dbReference type="ARBA" id="ARBA00022692"/>
    </source>
</evidence>
<evidence type="ECO:0000256" key="6">
    <source>
        <dbReference type="ARBA" id="ARBA00023034"/>
    </source>
</evidence>
<dbReference type="InterPro" id="IPR000727">
    <property type="entry name" value="T_SNARE_dom"/>
</dbReference>
<proteinExistence type="predicted"/>
<feature type="region of interest" description="Disordered" evidence="9">
    <location>
        <begin position="1"/>
        <end position="45"/>
    </location>
</feature>
<evidence type="ECO:0000313" key="12">
    <source>
        <dbReference type="EMBL" id="RKP30739.1"/>
    </source>
</evidence>
<dbReference type="GO" id="GO:0000139">
    <property type="term" value="C:Golgi membrane"/>
    <property type="evidence" value="ECO:0007669"/>
    <property type="project" value="UniProtKB-SubCell"/>
</dbReference>
<dbReference type="PANTHER" id="PTHR12791">
    <property type="entry name" value="GOLGI SNARE BET1-RELATED"/>
    <property type="match status" value="1"/>
</dbReference>
<feature type="transmembrane region" description="Helical" evidence="10">
    <location>
        <begin position="125"/>
        <end position="146"/>
    </location>
</feature>
<feature type="domain" description="T-SNARE coiled-coil homology" evidence="11">
    <location>
        <begin position="57"/>
        <end position="119"/>
    </location>
</feature>
<reference evidence="13" key="1">
    <citation type="journal article" date="2018" name="Nat. Microbiol.">
        <title>Leveraging single-cell genomics to expand the fungal tree of life.</title>
        <authorList>
            <person name="Ahrendt S.R."/>
            <person name="Quandt C.A."/>
            <person name="Ciobanu D."/>
            <person name="Clum A."/>
            <person name="Salamov A."/>
            <person name="Andreopoulos B."/>
            <person name="Cheng J.F."/>
            <person name="Woyke T."/>
            <person name="Pelin A."/>
            <person name="Henrissat B."/>
            <person name="Reynolds N.K."/>
            <person name="Benny G.L."/>
            <person name="Smith M.E."/>
            <person name="James T.Y."/>
            <person name="Grigoriev I.V."/>
        </authorList>
    </citation>
    <scope>NUCLEOTIDE SEQUENCE [LARGE SCALE GENOMIC DNA]</scope>
    <source>
        <strain evidence="13">Baker2002</strain>
    </source>
</reference>
<keyword evidence="13" id="KW-1185">Reference proteome</keyword>
<comment type="subcellular location">
    <subcellularLocation>
        <location evidence="8">Endomembrane system</location>
        <topology evidence="8">Single-pass type IV membrane protein</topology>
    </subcellularLocation>
    <subcellularLocation>
        <location evidence="1">Golgi apparatus membrane</location>
    </subcellularLocation>
</comment>
<evidence type="ECO:0000256" key="10">
    <source>
        <dbReference type="SAM" id="Phobius"/>
    </source>
</evidence>
<dbReference type="CDD" id="cd15853">
    <property type="entry name" value="SNARE_Bet1"/>
    <property type="match status" value="1"/>
</dbReference>
<dbReference type="AlphaFoldDB" id="A0A4V1J341"/>
<evidence type="ECO:0000256" key="7">
    <source>
        <dbReference type="ARBA" id="ARBA00023136"/>
    </source>
</evidence>
<keyword evidence="3 10" id="KW-0812">Transmembrane</keyword>
<evidence type="ECO:0000256" key="2">
    <source>
        <dbReference type="ARBA" id="ARBA00022448"/>
    </source>
</evidence>
<organism evidence="12 13">
    <name type="scientific">Metschnikowia bicuspidata</name>
    <dbReference type="NCBI Taxonomy" id="27322"/>
    <lineage>
        <taxon>Eukaryota</taxon>
        <taxon>Fungi</taxon>
        <taxon>Dikarya</taxon>
        <taxon>Ascomycota</taxon>
        <taxon>Saccharomycotina</taxon>
        <taxon>Pichiomycetes</taxon>
        <taxon>Metschnikowiaceae</taxon>
        <taxon>Metschnikowia</taxon>
    </lineage>
</organism>
<feature type="compositionally biased region" description="Polar residues" evidence="9">
    <location>
        <begin position="1"/>
        <end position="10"/>
    </location>
</feature>
<keyword evidence="7 10" id="KW-0472">Membrane</keyword>
<keyword evidence="4" id="KW-0653">Protein transport</keyword>
<dbReference type="Gene3D" id="1.20.5.110">
    <property type="match status" value="1"/>
</dbReference>
<evidence type="ECO:0000256" key="4">
    <source>
        <dbReference type="ARBA" id="ARBA00022927"/>
    </source>
</evidence>
<keyword evidence="6" id="KW-0333">Golgi apparatus</keyword>
<dbReference type="OrthoDB" id="261831at2759"/>
<dbReference type="PROSITE" id="PS50192">
    <property type="entry name" value="T_SNARE"/>
    <property type="match status" value="1"/>
</dbReference>
<evidence type="ECO:0000256" key="1">
    <source>
        <dbReference type="ARBA" id="ARBA00004394"/>
    </source>
</evidence>
<evidence type="ECO:0000256" key="9">
    <source>
        <dbReference type="SAM" id="MobiDB-lite"/>
    </source>
</evidence>
<evidence type="ECO:0000313" key="13">
    <source>
        <dbReference type="Proteomes" id="UP000268321"/>
    </source>
</evidence>
<name>A0A4V1J341_9ASCO</name>
<dbReference type="Proteomes" id="UP000268321">
    <property type="component" value="Unassembled WGS sequence"/>
</dbReference>
<dbReference type="EMBL" id="ML004453">
    <property type="protein sequence ID" value="RKP30739.1"/>
    <property type="molecule type" value="Genomic_DNA"/>
</dbReference>
<dbReference type="InterPro" id="IPR039899">
    <property type="entry name" value="BET1_SNARE"/>
</dbReference>
<feature type="compositionally biased region" description="Polar residues" evidence="9">
    <location>
        <begin position="18"/>
        <end position="29"/>
    </location>
</feature>
<evidence type="ECO:0000256" key="5">
    <source>
        <dbReference type="ARBA" id="ARBA00022989"/>
    </source>
</evidence>
<keyword evidence="2" id="KW-0813">Transport</keyword>
<dbReference type="GO" id="GO:0015031">
    <property type="term" value="P:protein transport"/>
    <property type="evidence" value="ECO:0007669"/>
    <property type="project" value="UniProtKB-KW"/>
</dbReference>